<dbReference type="GO" id="GO:0008061">
    <property type="term" value="F:chitin binding"/>
    <property type="evidence" value="ECO:0007669"/>
    <property type="project" value="InterPro"/>
</dbReference>
<dbReference type="GO" id="GO:0005975">
    <property type="term" value="P:carbohydrate metabolic process"/>
    <property type="evidence" value="ECO:0007669"/>
    <property type="project" value="InterPro"/>
</dbReference>
<dbReference type="Pfam" id="PF01476">
    <property type="entry name" value="LysM"/>
    <property type="match status" value="2"/>
</dbReference>
<reference evidence="4" key="1">
    <citation type="journal article" date="2022" name="G3 (Bethesda)">
        <title>Unveiling the complete genome sequence of Alicyclobacillus acidoterrestris DSM 3922T, a taint-producing strain.</title>
        <authorList>
            <person name="Leonardo I.C."/>
            <person name="Barreto Crespo M.T."/>
            <person name="Gaspar F.B."/>
        </authorList>
    </citation>
    <scope>NUCLEOTIDE SEQUENCE [LARGE SCALE GENOMIC DNA]</scope>
    <source>
        <strain evidence="4">DSM 3922</strain>
    </source>
</reference>
<sequence>MFIYTVQPGDSVFHIAAKFQVSMSALSTANGVANTPLIPGESLFIPSSVYIVQPGDSLYTLSQMSFTSESALRAANRLPSDNLTPGMRLYIPPRPKYPIEGLSYLVPTTPSQDQSMANLFATYNAYYGIFEYHFYANGDLSTLDDSVFVAAARNNHVAPLATITNLTAQGFSGSLASQVLNSPSARQRLINNILYLRTSHQFAGVNVDFEEVLEGDRDAYTGFLHQLKQALSPRGYYTSVALPPKTSDNVPWLRGYDYGGIGSVVDFAFIMAYDFHEAHTQPGPVAPITGVTQTIEYTLQYMRANKIILGVPRYGYDWILDANGTATSASAVSVSSAVQTARQYQVPIQFSTQDQQPYFRYQDTSGRSHVVWFEDARARAAKFQLVVNYRLRGVGAWQLQFEFPQAIPLIQEFFTPKKII</sequence>
<dbReference type="InterPro" id="IPR041704">
    <property type="entry name" value="CFLE_GH18"/>
</dbReference>
<dbReference type="SUPFAM" id="SSF51445">
    <property type="entry name" value="(Trans)glycosidases"/>
    <property type="match status" value="1"/>
</dbReference>
<dbReference type="PROSITE" id="PS51910">
    <property type="entry name" value="GH18_2"/>
    <property type="match status" value="1"/>
</dbReference>
<dbReference type="GO" id="GO:0012505">
    <property type="term" value="C:endomembrane system"/>
    <property type="evidence" value="ECO:0007669"/>
    <property type="project" value="TreeGrafter"/>
</dbReference>
<keyword evidence="2" id="KW-0326">Glycosidase</keyword>
<dbReference type="Gene3D" id="3.20.20.80">
    <property type="entry name" value="Glycosidases"/>
    <property type="match status" value="1"/>
</dbReference>
<dbReference type="CDD" id="cd00118">
    <property type="entry name" value="LysM"/>
    <property type="match status" value="2"/>
</dbReference>
<organism evidence="3 4">
    <name type="scientific">Alicyclobacillus acidoterrestris (strain ATCC 49025 / DSM 3922 / CIP 106132 / NCIMB 13137 / GD3B)</name>
    <dbReference type="NCBI Taxonomy" id="1356854"/>
    <lineage>
        <taxon>Bacteria</taxon>
        <taxon>Bacillati</taxon>
        <taxon>Bacillota</taxon>
        <taxon>Bacilli</taxon>
        <taxon>Bacillales</taxon>
        <taxon>Alicyclobacillaceae</taxon>
        <taxon>Alicyclobacillus</taxon>
    </lineage>
</organism>
<dbReference type="Proteomes" id="UP000829401">
    <property type="component" value="Chromosome"/>
</dbReference>
<dbReference type="STRING" id="1356854.N007_04710"/>
<dbReference type="Gene3D" id="3.10.350.10">
    <property type="entry name" value="LysM domain"/>
    <property type="match status" value="2"/>
</dbReference>
<name>T0C6N0_ALIAG</name>
<dbReference type="SMART" id="SM00636">
    <property type="entry name" value="Glyco_18"/>
    <property type="match status" value="1"/>
</dbReference>
<dbReference type="InterPro" id="IPR036779">
    <property type="entry name" value="LysM_dom_sf"/>
</dbReference>
<dbReference type="OrthoDB" id="9769314at2"/>
<dbReference type="Pfam" id="PF00704">
    <property type="entry name" value="Glyco_hydro_18"/>
    <property type="match status" value="1"/>
</dbReference>
<evidence type="ECO:0000256" key="1">
    <source>
        <dbReference type="ARBA" id="ARBA00022801"/>
    </source>
</evidence>
<dbReference type="GO" id="GO:0070492">
    <property type="term" value="F:oligosaccharide binding"/>
    <property type="evidence" value="ECO:0007669"/>
    <property type="project" value="TreeGrafter"/>
</dbReference>
<accession>A0A9E6ZF56</accession>
<keyword evidence="4" id="KW-1185">Reference proteome</keyword>
<proteinExistence type="predicted"/>
<evidence type="ECO:0000313" key="3">
    <source>
        <dbReference type="EMBL" id="UNO48690.1"/>
    </source>
</evidence>
<dbReference type="AlphaFoldDB" id="T0C6N0"/>
<dbReference type="SMART" id="SM00257">
    <property type="entry name" value="LysM"/>
    <property type="match status" value="2"/>
</dbReference>
<dbReference type="InterPro" id="IPR011583">
    <property type="entry name" value="Chitinase_II/V-like_cat"/>
</dbReference>
<keyword evidence="1 3" id="KW-0378">Hydrolase</keyword>
<evidence type="ECO:0000313" key="4">
    <source>
        <dbReference type="Proteomes" id="UP000829401"/>
    </source>
</evidence>
<dbReference type="PROSITE" id="PS51782">
    <property type="entry name" value="LYSM"/>
    <property type="match status" value="2"/>
</dbReference>
<dbReference type="GO" id="GO:0016798">
    <property type="term" value="F:hydrolase activity, acting on glycosyl bonds"/>
    <property type="evidence" value="ECO:0007669"/>
    <property type="project" value="UniProtKB-KW"/>
</dbReference>
<gene>
    <name evidence="3" type="ORF">K1I37_18850</name>
</gene>
<dbReference type="RefSeq" id="WP_021295981.1">
    <property type="nucleotide sequence ID" value="NZ_AURB01000113.1"/>
</dbReference>
<dbReference type="Gene3D" id="3.10.50.10">
    <property type="match status" value="1"/>
</dbReference>
<dbReference type="eggNOG" id="COG1388">
    <property type="taxonomic scope" value="Bacteria"/>
</dbReference>
<dbReference type="CDD" id="cd02874">
    <property type="entry name" value="GH18_CFLE_spore_hydrolase"/>
    <property type="match status" value="1"/>
</dbReference>
<dbReference type="PANTHER" id="PTHR46066">
    <property type="entry name" value="CHITINASE DOMAIN-CONTAINING PROTEIN 1 FAMILY MEMBER"/>
    <property type="match status" value="1"/>
</dbReference>
<dbReference type="KEGG" id="aaco:K1I37_18850"/>
<dbReference type="eggNOG" id="COG3858">
    <property type="taxonomic scope" value="Bacteria"/>
</dbReference>
<evidence type="ECO:0000256" key="2">
    <source>
        <dbReference type="ARBA" id="ARBA00023295"/>
    </source>
</evidence>
<protein>
    <submittedName>
        <fullName evidence="3">Glycosyl hydrolase family 18 protein</fullName>
    </submittedName>
</protein>
<dbReference type="InterPro" id="IPR001223">
    <property type="entry name" value="Glyco_hydro18_cat"/>
</dbReference>
<accession>T0C6N0</accession>
<dbReference type="InterPro" id="IPR029070">
    <property type="entry name" value="Chitinase_insertion_sf"/>
</dbReference>
<dbReference type="SUPFAM" id="SSF54106">
    <property type="entry name" value="LysM domain"/>
    <property type="match status" value="2"/>
</dbReference>
<dbReference type="InterPro" id="IPR018392">
    <property type="entry name" value="LysM"/>
</dbReference>
<dbReference type="PANTHER" id="PTHR46066:SF2">
    <property type="entry name" value="CHITINASE DOMAIN-CONTAINING PROTEIN 1"/>
    <property type="match status" value="1"/>
</dbReference>
<dbReference type="EMBL" id="CP080467">
    <property type="protein sequence ID" value="UNO48690.1"/>
    <property type="molecule type" value="Genomic_DNA"/>
</dbReference>
<dbReference type="InterPro" id="IPR017853">
    <property type="entry name" value="GH"/>
</dbReference>